<dbReference type="RefSeq" id="WP_208097391.1">
    <property type="nucleotide sequence ID" value="NZ_JAGDYM010000007.1"/>
</dbReference>
<evidence type="ECO:0000313" key="2">
    <source>
        <dbReference type="EMBL" id="MBO1901621.1"/>
    </source>
</evidence>
<reference evidence="2" key="1">
    <citation type="submission" date="2021-03" db="EMBL/GenBank/DDBJ databases">
        <title>Leucobacter chromiisoli sp. nov., isolated from chromium-containing soil of chemical plant.</title>
        <authorList>
            <person name="Xu Z."/>
        </authorList>
    </citation>
    <scope>NUCLEOTIDE SEQUENCE</scope>
    <source>
        <strain evidence="2">S27</strain>
    </source>
</reference>
<sequence length="327" mass="33972">MTTDAQRSVSGRLTAALRAVRRGGAESAPPFAAAAVAARRAAVLLRAGTPAVGVWRAIASDEPDTPELRRLAADLASGVDEVRAISRAGGPEWRMLAAVWGLARSSGAPFASTLERFDRALGGLVETAERRKVLLAGPRSTIRLVIALPPVALLLGALLGFDPMSALVTPAGSSALALGSALLLIGTRWSRGLARRIEEADWVSGWEYELAAIAVRGGLPVQRALLRSVDSADGAGAEWVSLEAFGRTGAMRRSVERAESLGVPLAPLLLAEAESMRALTRSGLERSAERLGVRVLVPLGLCVLPAFILIGVVPVLLAVVSGGVLAP</sequence>
<accession>A0A939MJC6</accession>
<feature type="transmembrane region" description="Helical" evidence="1">
    <location>
        <begin position="140"/>
        <end position="161"/>
    </location>
</feature>
<feature type="transmembrane region" description="Helical" evidence="1">
    <location>
        <begin position="295"/>
        <end position="320"/>
    </location>
</feature>
<protein>
    <submittedName>
        <fullName evidence="2">Type II secretion system F family protein</fullName>
    </submittedName>
</protein>
<keyword evidence="3" id="KW-1185">Reference proteome</keyword>
<feature type="transmembrane region" description="Helical" evidence="1">
    <location>
        <begin position="167"/>
        <end position="186"/>
    </location>
</feature>
<dbReference type="Proteomes" id="UP000664382">
    <property type="component" value="Unassembled WGS sequence"/>
</dbReference>
<comment type="caution">
    <text evidence="2">The sequence shown here is derived from an EMBL/GenBank/DDBJ whole genome shotgun (WGS) entry which is preliminary data.</text>
</comment>
<dbReference type="EMBL" id="JAGDYM010000007">
    <property type="protein sequence ID" value="MBO1901621.1"/>
    <property type="molecule type" value="Genomic_DNA"/>
</dbReference>
<dbReference type="AlphaFoldDB" id="A0A939MJC6"/>
<keyword evidence="1" id="KW-1133">Transmembrane helix</keyword>
<keyword evidence="1" id="KW-0472">Membrane</keyword>
<keyword evidence="1" id="KW-0812">Transmembrane</keyword>
<dbReference type="PANTHER" id="PTHR35007">
    <property type="entry name" value="INTEGRAL MEMBRANE PROTEIN-RELATED"/>
    <property type="match status" value="1"/>
</dbReference>
<evidence type="ECO:0000313" key="3">
    <source>
        <dbReference type="Proteomes" id="UP000664382"/>
    </source>
</evidence>
<name>A0A939MJC6_9MICO</name>
<gene>
    <name evidence="2" type="ORF">J4H92_06605</name>
</gene>
<evidence type="ECO:0000256" key="1">
    <source>
        <dbReference type="SAM" id="Phobius"/>
    </source>
</evidence>
<organism evidence="2 3">
    <name type="scientific">Leucobacter weissii</name>
    <dbReference type="NCBI Taxonomy" id="1983706"/>
    <lineage>
        <taxon>Bacteria</taxon>
        <taxon>Bacillati</taxon>
        <taxon>Actinomycetota</taxon>
        <taxon>Actinomycetes</taxon>
        <taxon>Micrococcales</taxon>
        <taxon>Microbacteriaceae</taxon>
        <taxon>Leucobacter</taxon>
    </lineage>
</organism>
<proteinExistence type="predicted"/>
<dbReference type="PANTHER" id="PTHR35007:SF4">
    <property type="entry name" value="CONSERVED TRANSMEMBRANE PROTEIN-RELATED"/>
    <property type="match status" value="1"/>
</dbReference>